<proteinExistence type="predicted"/>
<keyword evidence="2" id="KW-0812">Transmembrane</keyword>
<protein>
    <submittedName>
        <fullName evidence="3">Uncharacterized protein</fullName>
    </submittedName>
</protein>
<feature type="coiled-coil region" evidence="1">
    <location>
        <begin position="145"/>
        <end position="175"/>
    </location>
</feature>
<comment type="caution">
    <text evidence="3">The sequence shown here is derived from an EMBL/GenBank/DDBJ whole genome shotgun (WGS) entry which is preliminary data.</text>
</comment>
<accession>A0A433Q6U4</accession>
<keyword evidence="2" id="KW-0472">Membrane</keyword>
<organism evidence="3 4">
    <name type="scientific">Jimgerdemannia flammicorona</name>
    <dbReference type="NCBI Taxonomy" id="994334"/>
    <lineage>
        <taxon>Eukaryota</taxon>
        <taxon>Fungi</taxon>
        <taxon>Fungi incertae sedis</taxon>
        <taxon>Mucoromycota</taxon>
        <taxon>Mucoromycotina</taxon>
        <taxon>Endogonomycetes</taxon>
        <taxon>Endogonales</taxon>
        <taxon>Endogonaceae</taxon>
        <taxon>Jimgerdemannia</taxon>
    </lineage>
</organism>
<evidence type="ECO:0000256" key="2">
    <source>
        <dbReference type="SAM" id="Phobius"/>
    </source>
</evidence>
<reference evidence="3 4" key="1">
    <citation type="journal article" date="2018" name="New Phytol.">
        <title>Phylogenomics of Endogonaceae and evolution of mycorrhizas within Mucoromycota.</title>
        <authorList>
            <person name="Chang Y."/>
            <person name="Desiro A."/>
            <person name="Na H."/>
            <person name="Sandor L."/>
            <person name="Lipzen A."/>
            <person name="Clum A."/>
            <person name="Barry K."/>
            <person name="Grigoriev I.V."/>
            <person name="Martin F.M."/>
            <person name="Stajich J.E."/>
            <person name="Smith M.E."/>
            <person name="Bonito G."/>
            <person name="Spatafora J.W."/>
        </authorList>
    </citation>
    <scope>NUCLEOTIDE SEQUENCE [LARGE SCALE GENOMIC DNA]</scope>
    <source>
        <strain evidence="3 4">AD002</strain>
    </source>
</reference>
<keyword evidence="4" id="KW-1185">Reference proteome</keyword>
<sequence>MNLSNTFLEYQFNNSPVQLHTTMSNIVVVGVVSTSEIAISDPFHILQFNPNDLPNFLLLQTTTENTIKLLDEFATSDTSANRLTISEQARRPESLAISFRQFALRTADKALGWALYAREVQTHAETIYTEVNSLTVVAETVKWMAERAEAEIKQIDEVQNNLQSVTNEIRRGLKALRNSVLNSEPKENSWILSLRKIPRNDLSLSALFFIGGMIVYVKGNIVIGYAIFLGTIAFLLSCTYEAPSERQCLEQVVNSQARLDLLSENVEEYLANLTDGFNQFRRLMATLHRNLTGMNSLRDAMGVGRTRIQMSSLVIIKERWDNVRTGWKEYAGVVTYLANRSHTIEVQDDQYTSEQRLYV</sequence>
<evidence type="ECO:0000313" key="3">
    <source>
        <dbReference type="EMBL" id="RUS25508.1"/>
    </source>
</evidence>
<evidence type="ECO:0000313" key="4">
    <source>
        <dbReference type="Proteomes" id="UP000274822"/>
    </source>
</evidence>
<name>A0A433Q6U4_9FUNG</name>
<dbReference type="Proteomes" id="UP000274822">
    <property type="component" value="Unassembled WGS sequence"/>
</dbReference>
<keyword evidence="1" id="KW-0175">Coiled coil</keyword>
<dbReference type="AlphaFoldDB" id="A0A433Q6U4"/>
<evidence type="ECO:0000256" key="1">
    <source>
        <dbReference type="SAM" id="Coils"/>
    </source>
</evidence>
<keyword evidence="2" id="KW-1133">Transmembrane helix</keyword>
<dbReference type="EMBL" id="RBNJ01012774">
    <property type="protein sequence ID" value="RUS25508.1"/>
    <property type="molecule type" value="Genomic_DNA"/>
</dbReference>
<gene>
    <name evidence="3" type="ORF">BC938DRAFT_472055</name>
</gene>
<feature type="transmembrane region" description="Helical" evidence="2">
    <location>
        <begin position="223"/>
        <end position="240"/>
    </location>
</feature>